<dbReference type="GeneID" id="303195427"/>
<evidence type="ECO:0000313" key="4">
    <source>
        <dbReference type="EMBL" id="MBA0017032.1"/>
    </source>
</evidence>
<sequence length="259" mass="28538">MKRSILVLLSSVLLCSSLLVNAETTSEGKTGAGIEFSQKKIISTPRDPRDPSKPFPGKKGALTAYEEDNEQNYSKATAENPKLLSINEETDFGLSHVPAKLSFGQISDSDGVSVYHSRGDAAFYEDELYHLQMMDNRSTDGASWHISVQLKDKITSASGAHKVEGAMLWMPKGEARNELNQDSAAVDTTNFETFDGYITDTTPLEIWRTKGKADTRGKAISSYSWAANGMELHIPDYTDFLNESYSFSVIWTAAISPEM</sequence>
<protein>
    <submittedName>
        <fullName evidence="4">WxL domain-containing protein</fullName>
    </submittedName>
</protein>
<name>A0A7V8N1L0_9LACT</name>
<feature type="signal peptide" evidence="2">
    <location>
        <begin position="1"/>
        <end position="22"/>
    </location>
</feature>
<evidence type="ECO:0000313" key="5">
    <source>
        <dbReference type="Proteomes" id="UP000530186"/>
    </source>
</evidence>
<keyword evidence="2" id="KW-0732">Signal</keyword>
<dbReference type="Proteomes" id="UP000530186">
    <property type="component" value="Unassembled WGS sequence"/>
</dbReference>
<dbReference type="EMBL" id="JACBNY010000013">
    <property type="protein sequence ID" value="MBA0017032.1"/>
    <property type="molecule type" value="Genomic_DNA"/>
</dbReference>
<feature type="domain" description="WxL" evidence="3">
    <location>
        <begin position="24"/>
        <end position="252"/>
    </location>
</feature>
<feature type="chain" id="PRO_5030523484" evidence="2">
    <location>
        <begin position="23"/>
        <end position="259"/>
    </location>
</feature>
<feature type="region of interest" description="Disordered" evidence="1">
    <location>
        <begin position="36"/>
        <end position="60"/>
    </location>
</feature>
<gene>
    <name evidence="4" type="ORF">HZR21_07840</name>
</gene>
<dbReference type="InterPro" id="IPR027994">
    <property type="entry name" value="WxL_dom"/>
</dbReference>
<evidence type="ECO:0000256" key="2">
    <source>
        <dbReference type="SAM" id="SignalP"/>
    </source>
</evidence>
<dbReference type="AlphaFoldDB" id="A0A7V8N1L0"/>
<accession>A0A7V8N1L0</accession>
<dbReference type="RefSeq" id="WP_180747170.1">
    <property type="nucleotide sequence ID" value="NZ_CBCRWQ010000025.1"/>
</dbReference>
<organism evidence="4 5">
    <name type="scientific">Pseudolactococcus laudensis</name>
    <dbReference type="NCBI Taxonomy" id="1494461"/>
    <lineage>
        <taxon>Bacteria</taxon>
        <taxon>Bacillati</taxon>
        <taxon>Bacillota</taxon>
        <taxon>Bacilli</taxon>
        <taxon>Lactobacillales</taxon>
        <taxon>Streptococcaceae</taxon>
        <taxon>Pseudolactococcus</taxon>
    </lineage>
</organism>
<dbReference type="Pfam" id="PF13731">
    <property type="entry name" value="WxL"/>
    <property type="match status" value="1"/>
</dbReference>
<keyword evidence="5" id="KW-1185">Reference proteome</keyword>
<comment type="caution">
    <text evidence="4">The sequence shown here is derived from an EMBL/GenBank/DDBJ whole genome shotgun (WGS) entry which is preliminary data.</text>
</comment>
<evidence type="ECO:0000256" key="1">
    <source>
        <dbReference type="SAM" id="MobiDB-lite"/>
    </source>
</evidence>
<reference evidence="4 5" key="1">
    <citation type="submission" date="2020-07" db="EMBL/GenBank/DDBJ databases">
        <authorList>
            <person name="Hilgarth M."/>
            <person name="Werum V."/>
            <person name="Vogel R.F."/>
        </authorList>
    </citation>
    <scope>NUCLEOTIDE SEQUENCE [LARGE SCALE GENOMIC DNA]</scope>
    <source>
        <strain evidence="4 5">DSM 28961</strain>
    </source>
</reference>
<proteinExistence type="predicted"/>
<evidence type="ECO:0000259" key="3">
    <source>
        <dbReference type="Pfam" id="PF13731"/>
    </source>
</evidence>